<name>A0A1H3VER2_SELRU</name>
<dbReference type="EMBL" id="FNQG01000002">
    <property type="protein sequence ID" value="SDZ72642.1"/>
    <property type="molecule type" value="Genomic_DNA"/>
</dbReference>
<protein>
    <submittedName>
        <fullName evidence="1">Uncharacterized protein</fullName>
    </submittedName>
</protein>
<evidence type="ECO:0000313" key="2">
    <source>
        <dbReference type="Proteomes" id="UP000183469"/>
    </source>
</evidence>
<accession>A0A1H3VER2</accession>
<gene>
    <name evidence="1" type="ORF">SAMN05660648_00035</name>
</gene>
<sequence>MAGLTKMLLAKGTHKERLEMMAKVDEAANRFAAANVSYVGKANFGEAETYIKEFHAWSATVMDITIQISAVNGRFTLDFMQKFESPVYLNAFLRELSDNGIVYELQDKQIRSLPAFRAPWQGV</sequence>
<proteinExistence type="predicted"/>
<evidence type="ECO:0000313" key="1">
    <source>
        <dbReference type="EMBL" id="SDZ72642.1"/>
    </source>
</evidence>
<organism evidence="1 2">
    <name type="scientific">Selenomonas ruminantium</name>
    <dbReference type="NCBI Taxonomy" id="971"/>
    <lineage>
        <taxon>Bacteria</taxon>
        <taxon>Bacillati</taxon>
        <taxon>Bacillota</taxon>
        <taxon>Negativicutes</taxon>
        <taxon>Selenomonadales</taxon>
        <taxon>Selenomonadaceae</taxon>
        <taxon>Selenomonas</taxon>
    </lineage>
</organism>
<dbReference type="AlphaFoldDB" id="A0A1H3VER2"/>
<reference evidence="1 2" key="1">
    <citation type="submission" date="2016-10" db="EMBL/GenBank/DDBJ databases">
        <authorList>
            <person name="de Groot N.N."/>
        </authorList>
    </citation>
    <scope>NUCLEOTIDE SEQUENCE [LARGE SCALE GENOMIC DNA]</scope>
    <source>
        <strain evidence="1 2">DSM 2872</strain>
    </source>
</reference>
<dbReference type="Proteomes" id="UP000183469">
    <property type="component" value="Unassembled WGS sequence"/>
</dbReference>